<comment type="caution">
    <text evidence="4">The sequence shown here is derived from an EMBL/GenBank/DDBJ whole genome shotgun (WGS) entry which is preliminary data.</text>
</comment>
<keyword evidence="2" id="KW-1133">Transmembrane helix</keyword>
<feature type="compositionally biased region" description="Polar residues" evidence="1">
    <location>
        <begin position="62"/>
        <end position="80"/>
    </location>
</feature>
<feature type="chain" id="PRO_5020361999" description="MYXO-CTERM domain-containing protein" evidence="3">
    <location>
        <begin position="28"/>
        <end position="149"/>
    </location>
</feature>
<name>A0A4R8CFA3_9ACTN</name>
<sequence>MHYRYSALAMFALALGTVVLTTTDASAMLKDPGTRAAASASTADEWPDEGSSYPGFGAKSPEYTSPDSDPQHHGNMTTPEGSKPEYNYPEYKLDVPTSPAVPTTAPARLPAPSDDTRVELLQAGAAALGGAGLALGGLWLYRRLHAPAV</sequence>
<feature type="region of interest" description="Disordered" evidence="1">
    <location>
        <begin position="32"/>
        <end position="110"/>
    </location>
</feature>
<proteinExistence type="predicted"/>
<feature type="transmembrane region" description="Helical" evidence="2">
    <location>
        <begin position="120"/>
        <end position="141"/>
    </location>
</feature>
<evidence type="ECO:0000256" key="2">
    <source>
        <dbReference type="SAM" id="Phobius"/>
    </source>
</evidence>
<reference evidence="4 5" key="1">
    <citation type="submission" date="2019-03" db="EMBL/GenBank/DDBJ databases">
        <title>Genomic Encyclopedia of Type Strains, Phase III (KMG-III): the genomes of soil and plant-associated and newly described type strains.</title>
        <authorList>
            <person name="Whitman W."/>
        </authorList>
    </citation>
    <scope>NUCLEOTIDE SEQUENCE [LARGE SCALE GENOMIC DNA]</scope>
    <source>
        <strain evidence="4 5">VKM Ac-2573</strain>
    </source>
</reference>
<feature type="signal peptide" evidence="3">
    <location>
        <begin position="1"/>
        <end position="27"/>
    </location>
</feature>
<dbReference type="Proteomes" id="UP000295146">
    <property type="component" value="Unassembled WGS sequence"/>
</dbReference>
<dbReference type="OrthoDB" id="3827532at2"/>
<dbReference type="EMBL" id="SODP01000001">
    <property type="protein sequence ID" value="TDW74948.1"/>
    <property type="molecule type" value="Genomic_DNA"/>
</dbReference>
<feature type="compositionally biased region" description="Low complexity" evidence="1">
    <location>
        <begin position="95"/>
        <end position="107"/>
    </location>
</feature>
<keyword evidence="5" id="KW-1185">Reference proteome</keyword>
<keyword evidence="2" id="KW-0812">Transmembrane</keyword>
<gene>
    <name evidence="4" type="ORF">EV653_0054</name>
</gene>
<evidence type="ECO:0000313" key="5">
    <source>
        <dbReference type="Proteomes" id="UP000295146"/>
    </source>
</evidence>
<keyword evidence="2" id="KW-0472">Membrane</keyword>
<evidence type="ECO:0000313" key="4">
    <source>
        <dbReference type="EMBL" id="TDW74948.1"/>
    </source>
</evidence>
<dbReference type="RefSeq" id="WP_134096779.1">
    <property type="nucleotide sequence ID" value="NZ_SODP01000001.1"/>
</dbReference>
<dbReference type="AlphaFoldDB" id="A0A4R8CFA3"/>
<keyword evidence="3" id="KW-0732">Signal</keyword>
<accession>A0A4R8CFA3</accession>
<evidence type="ECO:0000256" key="1">
    <source>
        <dbReference type="SAM" id="MobiDB-lite"/>
    </source>
</evidence>
<protein>
    <recommendedName>
        <fullName evidence="6">MYXO-CTERM domain-containing protein</fullName>
    </recommendedName>
</protein>
<evidence type="ECO:0000256" key="3">
    <source>
        <dbReference type="SAM" id="SignalP"/>
    </source>
</evidence>
<organism evidence="4 5">
    <name type="scientific">Kribbella pratensis</name>
    <dbReference type="NCBI Taxonomy" id="2512112"/>
    <lineage>
        <taxon>Bacteria</taxon>
        <taxon>Bacillati</taxon>
        <taxon>Actinomycetota</taxon>
        <taxon>Actinomycetes</taxon>
        <taxon>Propionibacteriales</taxon>
        <taxon>Kribbellaceae</taxon>
        <taxon>Kribbella</taxon>
    </lineage>
</organism>
<evidence type="ECO:0008006" key="6">
    <source>
        <dbReference type="Google" id="ProtNLM"/>
    </source>
</evidence>